<evidence type="ECO:0000313" key="2">
    <source>
        <dbReference type="Proteomes" id="UP000191257"/>
    </source>
</evidence>
<keyword evidence="2" id="KW-1185">Reference proteome</keyword>
<name>A0A2P1BUH4_9RHOB</name>
<accession>A0A2P1BUH4</accession>
<organism evidence="1 2">
    <name type="scientific">Paracoccus yeei</name>
    <dbReference type="NCBI Taxonomy" id="147645"/>
    <lineage>
        <taxon>Bacteria</taxon>
        <taxon>Pseudomonadati</taxon>
        <taxon>Pseudomonadota</taxon>
        <taxon>Alphaproteobacteria</taxon>
        <taxon>Rhodobacterales</taxon>
        <taxon>Paracoccaceae</taxon>
        <taxon>Paracoccus</taxon>
    </lineage>
</organism>
<dbReference type="EMBL" id="CP020442">
    <property type="protein sequence ID" value="AVI58343.1"/>
    <property type="molecule type" value="Genomic_DNA"/>
</dbReference>
<dbReference type="Proteomes" id="UP000191257">
    <property type="component" value="Chromosome"/>
</dbReference>
<reference evidence="1" key="1">
    <citation type="submission" date="2017-12" db="EMBL/GenBank/DDBJ databases">
        <title>FDA dAtabase for Regulatory Grade micrObial Sequences (FDA-ARGOS): Supporting development and validation of Infectious Disease Dx tests.</title>
        <authorList>
            <person name="Campos J."/>
            <person name="Goldberg B."/>
            <person name="Tallon L."/>
            <person name="Sadzewicz L."/>
            <person name="Sengamalay N."/>
            <person name="Ott S."/>
            <person name="Godinez A."/>
            <person name="Nagaraj S."/>
            <person name="Vyas G."/>
            <person name="Aluvathingal J."/>
            <person name="Nadendla S."/>
            <person name="Geyer C."/>
            <person name="Nandy P."/>
            <person name="Hobson J."/>
            <person name="Sichtig H."/>
        </authorList>
    </citation>
    <scope>NUCLEOTIDE SEQUENCE</scope>
    <source>
        <strain evidence="1">FDAARGOS_252</strain>
    </source>
</reference>
<evidence type="ECO:0000313" key="1">
    <source>
        <dbReference type="EMBL" id="AVI58343.1"/>
    </source>
</evidence>
<gene>
    <name evidence="1" type="ORF">A6J80_23655</name>
</gene>
<dbReference type="AlphaFoldDB" id="A0A2P1BUH4"/>
<protein>
    <recommendedName>
        <fullName evidence="3">IS110 family transposase</fullName>
    </recommendedName>
</protein>
<evidence type="ECO:0008006" key="3">
    <source>
        <dbReference type="Google" id="ProtNLM"/>
    </source>
</evidence>
<proteinExistence type="predicted"/>
<sequence length="95" mass="10182">MFTGLDVDKATISVAVAQGKRGGEVRHRGQCRTVPIRFASSWRSWRSAGSGYILAMKQILAATACTGNSPNLGMAASWWPSILPSMASVPVSRCR</sequence>
<dbReference type="KEGG" id="pye:A6J80_23655"/>